<dbReference type="PANTHER" id="PTHR12100:SF0">
    <property type="entry name" value="EXOCYST COMPLEX COMPONENT 5"/>
    <property type="match status" value="1"/>
</dbReference>
<dbReference type="GeneID" id="37026849"/>
<dbReference type="OrthoDB" id="125856at2759"/>
<feature type="region of interest" description="Disordered" evidence="5">
    <location>
        <begin position="574"/>
        <end position="617"/>
    </location>
</feature>
<evidence type="ECO:0000256" key="4">
    <source>
        <dbReference type="ARBA" id="ARBA00023054"/>
    </source>
</evidence>
<name>A0A316UYH5_9BASI</name>
<proteinExistence type="inferred from homology"/>
<dbReference type="Pfam" id="PF07393">
    <property type="entry name" value="Sec10_HB"/>
    <property type="match status" value="1"/>
</dbReference>
<comment type="similarity">
    <text evidence="1">Belongs to the SEC10 family.</text>
</comment>
<protein>
    <submittedName>
        <fullName evidence="8">Exocyst complex component Sec10</fullName>
    </submittedName>
</protein>
<dbReference type="GO" id="GO:0000145">
    <property type="term" value="C:exocyst"/>
    <property type="evidence" value="ECO:0007669"/>
    <property type="project" value="TreeGrafter"/>
</dbReference>
<organism evidence="8 9">
    <name type="scientific">Jaminaea rosea</name>
    <dbReference type="NCBI Taxonomy" id="1569628"/>
    <lineage>
        <taxon>Eukaryota</taxon>
        <taxon>Fungi</taxon>
        <taxon>Dikarya</taxon>
        <taxon>Basidiomycota</taxon>
        <taxon>Ustilaginomycotina</taxon>
        <taxon>Exobasidiomycetes</taxon>
        <taxon>Microstromatales</taxon>
        <taxon>Microstromatales incertae sedis</taxon>
        <taxon>Jaminaea</taxon>
    </lineage>
</organism>
<feature type="domain" description="Exocyst complex component Sec10-like alpha-helical bundle" evidence="6">
    <location>
        <begin position="197"/>
        <end position="942"/>
    </location>
</feature>
<evidence type="ECO:0000256" key="3">
    <source>
        <dbReference type="ARBA" id="ARBA00022483"/>
    </source>
</evidence>
<evidence type="ECO:0000259" key="7">
    <source>
        <dbReference type="Pfam" id="PF20667"/>
    </source>
</evidence>
<dbReference type="AlphaFoldDB" id="A0A316UYH5"/>
<feature type="compositionally biased region" description="Polar residues" evidence="5">
    <location>
        <begin position="591"/>
        <end position="600"/>
    </location>
</feature>
<feature type="region of interest" description="Disordered" evidence="5">
    <location>
        <begin position="1"/>
        <end position="26"/>
    </location>
</feature>
<dbReference type="STRING" id="1569628.A0A316UYH5"/>
<dbReference type="GO" id="GO:0006893">
    <property type="term" value="P:Golgi to plasma membrane transport"/>
    <property type="evidence" value="ECO:0007669"/>
    <property type="project" value="TreeGrafter"/>
</dbReference>
<keyword evidence="4" id="KW-0175">Coiled coil</keyword>
<reference evidence="8 9" key="1">
    <citation type="journal article" date="2018" name="Mol. Biol. Evol.">
        <title>Broad Genomic Sampling Reveals a Smut Pathogenic Ancestry of the Fungal Clade Ustilaginomycotina.</title>
        <authorList>
            <person name="Kijpornyongpan T."/>
            <person name="Mondo S.J."/>
            <person name="Barry K."/>
            <person name="Sandor L."/>
            <person name="Lee J."/>
            <person name="Lipzen A."/>
            <person name="Pangilinan J."/>
            <person name="LaButti K."/>
            <person name="Hainaut M."/>
            <person name="Henrissat B."/>
            <person name="Grigoriev I.V."/>
            <person name="Spatafora J.W."/>
            <person name="Aime M.C."/>
        </authorList>
    </citation>
    <scope>NUCLEOTIDE SEQUENCE [LARGE SCALE GENOMIC DNA]</scope>
    <source>
        <strain evidence="8 9">MCA 5214</strain>
    </source>
</reference>
<feature type="domain" description="Exocyst complex component Sec10 N-terminal" evidence="7">
    <location>
        <begin position="74"/>
        <end position="188"/>
    </location>
</feature>
<keyword evidence="3" id="KW-0268">Exocytosis</keyword>
<dbReference type="InterPro" id="IPR009976">
    <property type="entry name" value="Sec10-like"/>
</dbReference>
<dbReference type="InterPro" id="IPR048627">
    <property type="entry name" value="Sec10_HB"/>
</dbReference>
<evidence type="ECO:0000313" key="8">
    <source>
        <dbReference type="EMBL" id="PWN30349.1"/>
    </source>
</evidence>
<sequence length="1003" mass="107986">MDESIPRPARHRPAPMLPAESSTSQQHDFYRDAAVDELCRLDTFEGAYDSKDFLAGLSDRLIARSRADPGPFNPNPFIRTFETAIQRLQGLRTQLQDQQTTLASSVQVAQSAYSSKLHEIASHFTSVSQSFSSLESRFGEVSRTAITIGEQLENIHRQRQRALEAHDLIEHYYAFARGDTSKLDRLRKEGGREGRLKTAIIARRLGVISREVDVPGAEQIRETVDRYNERFERDMLKLFDRFYRKGDPKMMSHIAKVLQNFNGGQSCVQIYVNQHDFFISKDRVGEATRVESSNIWKTLADPDALPPTTEKNLADLFSEIRQVVEQEAQIIAAVFPNPLMVMTTFLQRVFAQSVQGHIEVLMNKAAEIGGAKASSSDAHSLGGATSPQSDLAFLRVLQMARSMALALIADIKVYDFRGPGGGPSRGDASPSLLADGPFGSTTSNMIESGPHTSNSLSAMLEGAVEEIFMPYMEGTAYLERETKSLTELYAAYLARFTALHRSSGKTKGAGTTIFDRVRAAAGGSNSPGPSGSASSSSSTIVGSSSSSTAAASATSNTSAFSKISGFVGRARGAQQPAAATTTAAPGPVSGDASQDSTGNASIDAMTPVGGEEDSGLEGDLSLGVAERMLRWHAEAIGRCVDLSKASDVGKNAFSLLKVLAEAFLKSYVETALDSTTTLVAAQDTRSAQMPDLSPLRIVRQVDLVTSLWQHYIHVALLPLVSNSVTMRREMAIFNNHNLLRVEGKCDALVQRLVDNLLAHLSGRLATQKKNDFAPKNDEFAMSRMNTDACLSCCDALARAASVVHSIFPSSSAAPTMTEGDGGDRGTVSSVPTKNPNAENVLLEVGLAFHAQLLDHFKKFTVTAAGGLMLNQDLAAYQEAASKLQLGPLLADRFDMLRSLGNLFIVQPSVLRGYMKEGNLGKVDEKLLQGFLVRRSDYAKDVRDLALGPALVVDASATNSTAGTGQMGNVAGEGDQGRLERMLLDLERYAAGSVTSEPVAAGGS</sequence>
<dbReference type="PANTHER" id="PTHR12100">
    <property type="entry name" value="SEC10"/>
    <property type="match status" value="1"/>
</dbReference>
<keyword evidence="2" id="KW-0813">Transport</keyword>
<evidence type="ECO:0000256" key="5">
    <source>
        <dbReference type="SAM" id="MobiDB-lite"/>
    </source>
</evidence>
<accession>A0A316UYH5</accession>
<dbReference type="GO" id="GO:0006887">
    <property type="term" value="P:exocytosis"/>
    <property type="evidence" value="ECO:0007669"/>
    <property type="project" value="UniProtKB-KW"/>
</dbReference>
<evidence type="ECO:0000256" key="1">
    <source>
        <dbReference type="ARBA" id="ARBA00006572"/>
    </source>
</evidence>
<gene>
    <name evidence="8" type="ORF">BDZ90DRAFT_229371</name>
</gene>
<evidence type="ECO:0000259" key="6">
    <source>
        <dbReference type="Pfam" id="PF07393"/>
    </source>
</evidence>
<dbReference type="Proteomes" id="UP000245884">
    <property type="component" value="Unassembled WGS sequence"/>
</dbReference>
<feature type="region of interest" description="Disordered" evidence="5">
    <location>
        <begin position="520"/>
        <end position="544"/>
    </location>
</feature>
<dbReference type="RefSeq" id="XP_025364961.1">
    <property type="nucleotide sequence ID" value="XM_025505026.1"/>
</dbReference>
<evidence type="ECO:0000256" key="2">
    <source>
        <dbReference type="ARBA" id="ARBA00022448"/>
    </source>
</evidence>
<keyword evidence="9" id="KW-1185">Reference proteome</keyword>
<dbReference type="InterPro" id="IPR048625">
    <property type="entry name" value="Sec10_N"/>
</dbReference>
<feature type="compositionally biased region" description="Low complexity" evidence="5">
    <location>
        <begin position="574"/>
        <end position="587"/>
    </location>
</feature>
<dbReference type="EMBL" id="KZ819662">
    <property type="protein sequence ID" value="PWN30349.1"/>
    <property type="molecule type" value="Genomic_DNA"/>
</dbReference>
<dbReference type="Pfam" id="PF20667">
    <property type="entry name" value="Sec10_N"/>
    <property type="match status" value="1"/>
</dbReference>
<feature type="region of interest" description="Disordered" evidence="5">
    <location>
        <begin position="813"/>
        <end position="832"/>
    </location>
</feature>
<evidence type="ECO:0000313" key="9">
    <source>
        <dbReference type="Proteomes" id="UP000245884"/>
    </source>
</evidence>